<gene>
    <name evidence="3" type="ORF">LIER_09825</name>
</gene>
<dbReference type="AlphaFoldDB" id="A0AAV3PH18"/>
<dbReference type="SMART" id="SM01177">
    <property type="entry name" value="DUF4210"/>
    <property type="match status" value="1"/>
</dbReference>
<name>A0AAV3PH18_LITER</name>
<dbReference type="InterPro" id="IPR025261">
    <property type="entry name" value="Atos-like_cons_dom"/>
</dbReference>
<protein>
    <recommendedName>
        <fullName evidence="2">Atos-like conserved domain-containing protein</fullName>
    </recommendedName>
</protein>
<evidence type="ECO:0000313" key="3">
    <source>
        <dbReference type="EMBL" id="GAA0151012.1"/>
    </source>
</evidence>
<dbReference type="Proteomes" id="UP001454036">
    <property type="component" value="Unassembled WGS sequence"/>
</dbReference>
<dbReference type="InterPro" id="IPR033473">
    <property type="entry name" value="Atos-like_C"/>
</dbReference>
<dbReference type="InterPro" id="IPR051506">
    <property type="entry name" value="ATOS_Transcription_Regulators"/>
</dbReference>
<evidence type="ECO:0000259" key="2">
    <source>
        <dbReference type="SMART" id="SM01177"/>
    </source>
</evidence>
<dbReference type="PANTHER" id="PTHR13199">
    <property type="entry name" value="GH03947P"/>
    <property type="match status" value="1"/>
</dbReference>
<evidence type="ECO:0000256" key="1">
    <source>
        <dbReference type="SAM" id="MobiDB-lite"/>
    </source>
</evidence>
<dbReference type="Pfam" id="PF13889">
    <property type="entry name" value="Chromosome_seg"/>
    <property type="match status" value="1"/>
</dbReference>
<organism evidence="3 4">
    <name type="scientific">Lithospermum erythrorhizon</name>
    <name type="common">Purple gromwell</name>
    <name type="synonym">Lithospermum officinale var. erythrorhizon</name>
    <dbReference type="NCBI Taxonomy" id="34254"/>
    <lineage>
        <taxon>Eukaryota</taxon>
        <taxon>Viridiplantae</taxon>
        <taxon>Streptophyta</taxon>
        <taxon>Embryophyta</taxon>
        <taxon>Tracheophyta</taxon>
        <taxon>Spermatophyta</taxon>
        <taxon>Magnoliopsida</taxon>
        <taxon>eudicotyledons</taxon>
        <taxon>Gunneridae</taxon>
        <taxon>Pentapetalae</taxon>
        <taxon>asterids</taxon>
        <taxon>lamiids</taxon>
        <taxon>Boraginales</taxon>
        <taxon>Boraginaceae</taxon>
        <taxon>Boraginoideae</taxon>
        <taxon>Lithospermeae</taxon>
        <taxon>Lithospermum</taxon>
    </lineage>
</organism>
<sequence>MGLPQLTFSETPTEVRNSLTLLDCGPSEYTDLDTSDPNSIHNDDTFQESKEPVNSSSKDFQWKTMLEVPTFPDMTPRSSMDGAPSFCGSRICFVDASDSSSQITCRNEQVPLSRIVGFECAGKSSLSDGNCDFSPYDVQSSLKSTNCSESEDSVSSMRKRLLSPLKDMLCPPHLSGDCLDLGSNNYKTGSRAIGYSNGISMVQDYKKANMGSCSTSNCTMPIFSVSGSSEQKGILHKYSGRAVVLFTDGPMLENKEQVGVTLLPSPDLDSLRDSSKVGPQTGGIPISTTKVILSPSPLSPLGPKCYEEMMNEGSGRKFRKDARRLEKGFSFASEQDNYDMLSKSFDGFNGFNKLFQPVTLEGGSGKSWPLYQQVGSPVHCMKAFRSLRGLPVRRSLVGSFEESLFSGRLSDGKLTKKIEGFLAVLSITGGNFSPKSQKLPFSVTSIDGESYLLYYSSIGLPGNPPSSNCTDQNIGKVNNDESRSNRSRLRIPVKGRIQLVLSNPERTPLHTFFCNYDLSDMPSGTKTFLRQKITLASSGLETNKKGEEGKFEVKCDRDENLIRNNRHLGGSTCVTASDKEEKIRQINSNHERDRKSGDPHLKLNRNMESVGSLRYALHLHFLCPSLKRDKRSVGKCKLDSSVTSPRCKSDDRDERRFYLHNDLKVVFPQRHSDADEGKLNVEYHFPEDPKYFDISS</sequence>
<comment type="caution">
    <text evidence="3">The sequence shown here is derived from an EMBL/GenBank/DDBJ whole genome shotgun (WGS) entry which is preliminary data.</text>
</comment>
<feature type="compositionally biased region" description="Basic and acidic residues" evidence="1">
    <location>
        <begin position="41"/>
        <end position="51"/>
    </location>
</feature>
<dbReference type="PANTHER" id="PTHR13199:SF23">
    <property type="entry name" value="MEIOSIS CHROMOSOME SEGREGATION FAMILY PROTEIN"/>
    <property type="match status" value="1"/>
</dbReference>
<dbReference type="EMBL" id="BAABME010001699">
    <property type="protein sequence ID" value="GAA0151012.1"/>
    <property type="molecule type" value="Genomic_DNA"/>
</dbReference>
<evidence type="ECO:0000313" key="4">
    <source>
        <dbReference type="Proteomes" id="UP001454036"/>
    </source>
</evidence>
<reference evidence="3 4" key="1">
    <citation type="submission" date="2024-01" db="EMBL/GenBank/DDBJ databases">
        <title>The complete chloroplast genome sequence of Lithospermum erythrorhizon: insights into the phylogenetic relationship among Boraginaceae species and the maternal lineages of purple gromwells.</title>
        <authorList>
            <person name="Okada T."/>
            <person name="Watanabe K."/>
        </authorList>
    </citation>
    <scope>NUCLEOTIDE SEQUENCE [LARGE SCALE GENOMIC DNA]</scope>
</reference>
<keyword evidence="4" id="KW-1185">Reference proteome</keyword>
<accession>A0AAV3PH18</accession>
<feature type="region of interest" description="Disordered" evidence="1">
    <location>
        <begin position="27"/>
        <end position="58"/>
    </location>
</feature>
<feature type="domain" description="Atos-like conserved" evidence="2">
    <location>
        <begin position="396"/>
        <end position="455"/>
    </location>
</feature>
<proteinExistence type="predicted"/>